<gene>
    <name evidence="3" type="ORF">EX30DRAFT_101927</name>
</gene>
<proteinExistence type="predicted"/>
<feature type="region of interest" description="Disordered" evidence="1">
    <location>
        <begin position="254"/>
        <end position="299"/>
    </location>
</feature>
<name>A0A4S2N4R9_9PEZI</name>
<dbReference type="AlphaFoldDB" id="A0A4S2N4R9"/>
<dbReference type="InParanoid" id="A0A4S2N4R9"/>
<evidence type="ECO:0000313" key="4">
    <source>
        <dbReference type="Proteomes" id="UP000298138"/>
    </source>
</evidence>
<evidence type="ECO:0000313" key="3">
    <source>
        <dbReference type="EMBL" id="TGZ84249.1"/>
    </source>
</evidence>
<keyword evidence="4" id="KW-1185">Reference proteome</keyword>
<accession>A0A4S2N4R9</accession>
<evidence type="ECO:0000256" key="1">
    <source>
        <dbReference type="SAM" id="MobiDB-lite"/>
    </source>
</evidence>
<keyword evidence="2" id="KW-0732">Signal</keyword>
<dbReference type="Proteomes" id="UP000298138">
    <property type="component" value="Unassembled WGS sequence"/>
</dbReference>
<evidence type="ECO:0000256" key="2">
    <source>
        <dbReference type="SAM" id="SignalP"/>
    </source>
</evidence>
<feature type="signal peptide" evidence="2">
    <location>
        <begin position="1"/>
        <end position="26"/>
    </location>
</feature>
<evidence type="ECO:0008006" key="5">
    <source>
        <dbReference type="Google" id="ProtNLM"/>
    </source>
</evidence>
<feature type="chain" id="PRO_5020517016" description="Granulins domain-containing protein" evidence="2">
    <location>
        <begin position="27"/>
        <end position="392"/>
    </location>
</feature>
<dbReference type="OrthoDB" id="3545167at2759"/>
<sequence length="392" mass="41500">MFRSPCAVWQLFVLVTYIGGFSLALGFDDGMGSEGVNWGEGFEGLGIEKMVVSGYGERKELDAALPVKAVMLEMDCGLKKRIQKDKTLKIPPAFCGEGRASCASLGHPEICCPLTSRCLPTVHSLAGVYCCSSTSSECIDHDLSCPSSTYSCTPENSGGCCPLGTICAPDRCIPLPDVVRYSSLIQAGATVLRAGEHTPAATNNLAVKRDIGSLPQELHNQKRQENDNEGPVYDPLLPNTLPLDIIVVTTLPAFPPTTNPPQPIITPAPPPRRPTSDLDGDGLSGTQDPTEAPANGGFQVQPTTRTIKVEDPAIYSRTQTSGVRLAGDITKGAERDEDGRLRQGMAIMFDNVNESFLAAAPGGREKVGMCLGARVEVMVMVAAVVGVVGVVL</sequence>
<reference evidence="3 4" key="1">
    <citation type="submission" date="2019-04" db="EMBL/GenBank/DDBJ databases">
        <title>Comparative genomics and transcriptomics to analyze fruiting body development in filamentous ascomycetes.</title>
        <authorList>
            <consortium name="DOE Joint Genome Institute"/>
            <person name="Lutkenhaus R."/>
            <person name="Traeger S."/>
            <person name="Breuer J."/>
            <person name="Kuo A."/>
            <person name="Lipzen A."/>
            <person name="Pangilinan J."/>
            <person name="Dilworth D."/>
            <person name="Sandor L."/>
            <person name="Poggeler S."/>
            <person name="Barry K."/>
            <person name="Grigoriev I.V."/>
            <person name="Nowrousian M."/>
        </authorList>
    </citation>
    <scope>NUCLEOTIDE SEQUENCE [LARGE SCALE GENOMIC DNA]</scope>
    <source>
        <strain evidence="3 4">CBS 389.68</strain>
    </source>
</reference>
<feature type="compositionally biased region" description="Pro residues" evidence="1">
    <location>
        <begin position="254"/>
        <end position="273"/>
    </location>
</feature>
<protein>
    <recommendedName>
        <fullName evidence="5">Granulins domain-containing protein</fullName>
    </recommendedName>
</protein>
<organism evidence="3 4">
    <name type="scientific">Ascodesmis nigricans</name>
    <dbReference type="NCBI Taxonomy" id="341454"/>
    <lineage>
        <taxon>Eukaryota</taxon>
        <taxon>Fungi</taxon>
        <taxon>Dikarya</taxon>
        <taxon>Ascomycota</taxon>
        <taxon>Pezizomycotina</taxon>
        <taxon>Pezizomycetes</taxon>
        <taxon>Pezizales</taxon>
        <taxon>Ascodesmidaceae</taxon>
        <taxon>Ascodesmis</taxon>
    </lineage>
</organism>
<dbReference type="EMBL" id="ML220113">
    <property type="protein sequence ID" value="TGZ84249.1"/>
    <property type="molecule type" value="Genomic_DNA"/>
</dbReference>